<evidence type="ECO:0000256" key="1">
    <source>
        <dbReference type="SAM" id="SignalP"/>
    </source>
</evidence>
<keyword evidence="1" id="KW-0732">Signal</keyword>
<organism evidence="2 3">
    <name type="scientific">Eiseniibacteriota bacterium</name>
    <dbReference type="NCBI Taxonomy" id="2212470"/>
    <lineage>
        <taxon>Bacteria</taxon>
        <taxon>Candidatus Eiseniibacteriota</taxon>
    </lineage>
</organism>
<gene>
    <name evidence="2" type="ORF">FJY75_02500</name>
</gene>
<proteinExistence type="predicted"/>
<dbReference type="EMBL" id="VGIY01000033">
    <property type="protein sequence ID" value="MBM3316700.1"/>
    <property type="molecule type" value="Genomic_DNA"/>
</dbReference>
<dbReference type="Proteomes" id="UP000748308">
    <property type="component" value="Unassembled WGS sequence"/>
</dbReference>
<feature type="signal peptide" evidence="1">
    <location>
        <begin position="1"/>
        <end position="22"/>
    </location>
</feature>
<feature type="chain" id="PRO_5036714009" evidence="1">
    <location>
        <begin position="23"/>
        <end position="208"/>
    </location>
</feature>
<comment type="caution">
    <text evidence="2">The sequence shown here is derived from an EMBL/GenBank/DDBJ whole genome shotgun (WGS) entry which is preliminary data.</text>
</comment>
<accession>A0A937X6Y7</accession>
<dbReference type="AlphaFoldDB" id="A0A937X6Y7"/>
<protein>
    <submittedName>
        <fullName evidence="2">Uncharacterized protein</fullName>
    </submittedName>
</protein>
<evidence type="ECO:0000313" key="2">
    <source>
        <dbReference type="EMBL" id="MBM3316700.1"/>
    </source>
</evidence>
<sequence length="208" mass="22256">MRPWAWLLGALLLASTGGAASAQMYGVHTGVPGVPYMTEPARESLMDAWNDTQPFEPGWSYGANAFAFAYTPSLSYTLERMEFFAGGLGGQVTIEIRANDGTGLPNGPVLAAATYNESAAQSWQGQNLGTPVALSAGTLYYIRYYVVVGANCSFASSGVIIPHFWSWDGGASWDGPAGSFYWMARFYGEDGGTPVVEDTWSGVKGLFR</sequence>
<evidence type="ECO:0000313" key="3">
    <source>
        <dbReference type="Proteomes" id="UP000748308"/>
    </source>
</evidence>
<reference evidence="2" key="1">
    <citation type="submission" date="2019-03" db="EMBL/GenBank/DDBJ databases">
        <title>Lake Tanganyika Metagenome-Assembled Genomes (MAGs).</title>
        <authorList>
            <person name="Tran P."/>
        </authorList>
    </citation>
    <scope>NUCLEOTIDE SEQUENCE</scope>
    <source>
        <strain evidence="2">M_DeepCast_400m_m2_100</strain>
    </source>
</reference>
<name>A0A937X6Y7_UNCEI</name>